<comment type="caution">
    <text evidence="1">The sequence shown here is derived from an EMBL/GenBank/DDBJ whole genome shotgun (WGS) entry which is preliminary data.</text>
</comment>
<keyword evidence="2" id="KW-1185">Reference proteome</keyword>
<organism evidence="1 2">
    <name type="scientific">Volvox africanus</name>
    <dbReference type="NCBI Taxonomy" id="51714"/>
    <lineage>
        <taxon>Eukaryota</taxon>
        <taxon>Viridiplantae</taxon>
        <taxon>Chlorophyta</taxon>
        <taxon>core chlorophytes</taxon>
        <taxon>Chlorophyceae</taxon>
        <taxon>CS clade</taxon>
        <taxon>Chlamydomonadales</taxon>
        <taxon>Volvocaceae</taxon>
        <taxon>Volvox</taxon>
    </lineage>
</organism>
<name>A0A8J4BHP6_9CHLO</name>
<proteinExistence type="predicted"/>
<dbReference type="EMBL" id="BNCO01000033">
    <property type="protein sequence ID" value="GIL58996.1"/>
    <property type="molecule type" value="Genomic_DNA"/>
</dbReference>
<gene>
    <name evidence="1" type="ORF">Vafri_13982</name>
</gene>
<dbReference type="AlphaFoldDB" id="A0A8J4BHP6"/>
<accession>A0A8J4BHP6</accession>
<dbReference type="Proteomes" id="UP000747399">
    <property type="component" value="Unassembled WGS sequence"/>
</dbReference>
<evidence type="ECO:0000313" key="1">
    <source>
        <dbReference type="EMBL" id="GIL58996.1"/>
    </source>
</evidence>
<evidence type="ECO:0000313" key="2">
    <source>
        <dbReference type="Proteomes" id="UP000747399"/>
    </source>
</evidence>
<sequence>MQSAPGPSHLRADRRQGLDLSRCSSCSSTLSARSGRVLLAIHRWRNRGQFSGPAGAAAGGSGRAAAAVTSRLVILHSVVPRRAGSAGAAATAAAAAAAAADNTADADAPRVEEPSTALLLSWFACGNRSLFAAQCLVEVLVELYREGRTFGELQLSLKMATQGTRRRRARGTEGSDTAAVTVAPASAPGDQQRLDAGEEEVLPPLLQGQEEDVLVSWVALVFLTLEELEVSRDRMPPPQHGGRQHLPSGHAWLCTADTGDVRRRPDAGSCRGAAGVGAAGGWFC</sequence>
<protein>
    <submittedName>
        <fullName evidence="1">Uncharacterized protein</fullName>
    </submittedName>
</protein>
<reference evidence="1" key="1">
    <citation type="journal article" date="2021" name="Proc. Natl. Acad. Sci. U.S.A.">
        <title>Three genomes in the algal genus Volvox reveal the fate of a haploid sex-determining region after a transition to homothallism.</title>
        <authorList>
            <person name="Yamamoto K."/>
            <person name="Hamaji T."/>
            <person name="Kawai-Toyooka H."/>
            <person name="Matsuzaki R."/>
            <person name="Takahashi F."/>
            <person name="Nishimura Y."/>
            <person name="Kawachi M."/>
            <person name="Noguchi H."/>
            <person name="Minakuchi Y."/>
            <person name="Umen J.G."/>
            <person name="Toyoda A."/>
            <person name="Nozaki H."/>
        </authorList>
    </citation>
    <scope>NUCLEOTIDE SEQUENCE</scope>
    <source>
        <strain evidence="1">NIES-3780</strain>
    </source>
</reference>